<keyword evidence="2" id="KW-1185">Reference proteome</keyword>
<proteinExistence type="predicted"/>
<dbReference type="EMBL" id="AZRA01000126">
    <property type="protein sequence ID" value="KDB50571.1"/>
    <property type="molecule type" value="Genomic_DNA"/>
</dbReference>
<comment type="caution">
    <text evidence="1">The sequence shown here is derived from an EMBL/GenBank/DDBJ whole genome shotgun (WGS) entry which is preliminary data.</text>
</comment>
<dbReference type="InterPro" id="IPR053785">
    <property type="entry name" value="PhaP6-like"/>
</dbReference>
<evidence type="ECO:0008006" key="3">
    <source>
        <dbReference type="Google" id="ProtNLM"/>
    </source>
</evidence>
<sequence length="149" mass="16115">MPCVPVPLVPQMPALPALPAAATGDLIRQMTEMTFSVPFVVNHRLTRMALAGPNPSARDRQEFMTMGLEKVTAFQQSWLAMMWAGAGISQDLMAASLGWWLAPWTAAPASRAMEVMHHAPMKVASAGLKPVSRRAGANARRLSRSVPKP</sequence>
<dbReference type="Proteomes" id="UP000026714">
    <property type="component" value="Unassembled WGS sequence"/>
</dbReference>
<evidence type="ECO:0000313" key="2">
    <source>
        <dbReference type="Proteomes" id="UP000026714"/>
    </source>
</evidence>
<gene>
    <name evidence="1" type="ORF">X805_38300</name>
</gene>
<reference evidence="1 2" key="1">
    <citation type="journal article" date="2014" name="FEMS Microbiol. Ecol.">
        <title>Sphaerotilus natans encrusted with nanoball-shaped Fe(III) oxide minerals formed by nitrate-reducing mixotrophic Fe(II) oxidation.</title>
        <authorList>
            <person name="Park S."/>
            <person name="Kim D.H."/>
            <person name="Lee J.H."/>
            <person name="Hur H.G."/>
        </authorList>
    </citation>
    <scope>NUCLEOTIDE SEQUENCE [LARGE SCALE GENOMIC DNA]</scope>
    <source>
        <strain evidence="1 2">DSM 6575</strain>
    </source>
</reference>
<dbReference type="NCBIfam" id="NF045536">
    <property type="entry name" value="phasin_PhaP6"/>
    <property type="match status" value="1"/>
</dbReference>
<name>A0A059KGL3_9BURK</name>
<dbReference type="eggNOG" id="ENOG5032WBU">
    <property type="taxonomic scope" value="Bacteria"/>
</dbReference>
<accession>A0A059KGL3</accession>
<organism evidence="1 2">
    <name type="scientific">Sphaerotilus natans subsp. natans DSM 6575</name>
    <dbReference type="NCBI Taxonomy" id="1286631"/>
    <lineage>
        <taxon>Bacteria</taxon>
        <taxon>Pseudomonadati</taxon>
        <taxon>Pseudomonadota</taxon>
        <taxon>Betaproteobacteria</taxon>
        <taxon>Burkholderiales</taxon>
        <taxon>Sphaerotilaceae</taxon>
        <taxon>Sphaerotilus</taxon>
    </lineage>
</organism>
<dbReference type="AlphaFoldDB" id="A0A059KGL3"/>
<protein>
    <recommendedName>
        <fullName evidence="3">Phasin domain-containing protein</fullName>
    </recommendedName>
</protein>
<evidence type="ECO:0000313" key="1">
    <source>
        <dbReference type="EMBL" id="KDB50571.1"/>
    </source>
</evidence>